<dbReference type="RefSeq" id="WP_154207481.1">
    <property type="nucleotide sequence ID" value="NZ_WJYN01000006.1"/>
</dbReference>
<reference evidence="2 3" key="1">
    <citation type="submission" date="2019-11" db="EMBL/GenBank/DDBJ databases">
        <title>Phenotypic characterization of an OXA-22 and OXA-60 co-producing Ralstonia pickettii clinical strain.</title>
        <authorList>
            <person name="He F."/>
        </authorList>
    </citation>
    <scope>NUCLEOTIDE SEQUENCE [LARGE SCALE GENOMIC DNA]</scope>
    <source>
        <strain evidence="2 3">PSLESD1</strain>
    </source>
</reference>
<organism evidence="2 3">
    <name type="scientific">Ralstonia pickettii</name>
    <name type="common">Burkholderia pickettii</name>
    <dbReference type="NCBI Taxonomy" id="329"/>
    <lineage>
        <taxon>Bacteria</taxon>
        <taxon>Pseudomonadati</taxon>
        <taxon>Pseudomonadota</taxon>
        <taxon>Betaproteobacteria</taxon>
        <taxon>Burkholderiales</taxon>
        <taxon>Burkholderiaceae</taxon>
        <taxon>Ralstonia</taxon>
    </lineage>
</organism>
<gene>
    <name evidence="2" type="ORF">GJQ57_16100</name>
</gene>
<comment type="caution">
    <text evidence="2">The sequence shown here is derived from an EMBL/GenBank/DDBJ whole genome shotgun (WGS) entry which is preliminary data.</text>
</comment>
<keyword evidence="1" id="KW-0175">Coiled coil</keyword>
<dbReference type="Gene3D" id="1.10.287.1700">
    <property type="match status" value="1"/>
</dbReference>
<sequence length="134" mass="15251">MDELLRALASLQRSVVETETGLERLRAQYKDQSRAAADAAKMRLDVNAYRQGLRWLTALQAVMQEENAKLQALLEERVEVQAAYVTQQQKLDAMDQHRDDCIADYALEQSRRASAQADQDWIMRQGQPMLGADV</sequence>
<evidence type="ECO:0000313" key="3">
    <source>
        <dbReference type="Proteomes" id="UP000441032"/>
    </source>
</evidence>
<dbReference type="Proteomes" id="UP000441032">
    <property type="component" value="Unassembled WGS sequence"/>
</dbReference>
<evidence type="ECO:0000256" key="1">
    <source>
        <dbReference type="SAM" id="Coils"/>
    </source>
</evidence>
<dbReference type="AlphaFoldDB" id="A0A7X2HP82"/>
<dbReference type="InterPro" id="IPR053716">
    <property type="entry name" value="Flag_assembly_chemotaxis_eff"/>
</dbReference>
<name>A0A7X2HP82_RALPI</name>
<proteinExistence type="predicted"/>
<protein>
    <recommendedName>
        <fullName evidence="4">Flagellar FliJ protein</fullName>
    </recommendedName>
</protein>
<feature type="coiled-coil region" evidence="1">
    <location>
        <begin position="8"/>
        <end position="83"/>
    </location>
</feature>
<dbReference type="EMBL" id="WJYN01000006">
    <property type="protein sequence ID" value="MRT00164.1"/>
    <property type="molecule type" value="Genomic_DNA"/>
</dbReference>
<evidence type="ECO:0008006" key="4">
    <source>
        <dbReference type="Google" id="ProtNLM"/>
    </source>
</evidence>
<evidence type="ECO:0000313" key="2">
    <source>
        <dbReference type="EMBL" id="MRT00164.1"/>
    </source>
</evidence>
<accession>A0A7X2HP82</accession>